<reference evidence="4" key="1">
    <citation type="journal article" date="2017" name="Front. Plant Sci.">
        <title>Climate Clever Clovers: New Paradigm to Reduce the Environmental Footprint of Ruminants by Breeding Low Methanogenic Forages Utilizing Haplotype Variation.</title>
        <authorList>
            <person name="Kaur P."/>
            <person name="Appels R."/>
            <person name="Bayer P.E."/>
            <person name="Keeble-Gagnere G."/>
            <person name="Wang J."/>
            <person name="Hirakawa H."/>
            <person name="Shirasawa K."/>
            <person name="Vercoe P."/>
            <person name="Stefanova K."/>
            <person name="Durmic Z."/>
            <person name="Nichols P."/>
            <person name="Revell C."/>
            <person name="Isobe S.N."/>
            <person name="Edwards D."/>
            <person name="Erskine W."/>
        </authorList>
    </citation>
    <scope>NUCLEOTIDE SEQUENCE [LARGE SCALE GENOMIC DNA]</scope>
    <source>
        <strain evidence="4">cv. Daliak</strain>
    </source>
</reference>
<feature type="region of interest" description="Disordered" evidence="1">
    <location>
        <begin position="185"/>
        <end position="229"/>
    </location>
</feature>
<evidence type="ECO:0000259" key="2">
    <source>
        <dbReference type="Pfam" id="PF20167"/>
    </source>
</evidence>
<accession>A0A2Z6PHN5</accession>
<name>A0A2Z6PHN5_TRISU</name>
<feature type="compositionally biased region" description="Low complexity" evidence="1">
    <location>
        <begin position="212"/>
        <end position="223"/>
    </location>
</feature>
<evidence type="ECO:0000256" key="1">
    <source>
        <dbReference type="SAM" id="MobiDB-lite"/>
    </source>
</evidence>
<keyword evidence="4" id="KW-1185">Reference proteome</keyword>
<organism evidence="3 4">
    <name type="scientific">Trifolium subterraneum</name>
    <name type="common">Subterranean clover</name>
    <dbReference type="NCBI Taxonomy" id="3900"/>
    <lineage>
        <taxon>Eukaryota</taxon>
        <taxon>Viridiplantae</taxon>
        <taxon>Streptophyta</taxon>
        <taxon>Embryophyta</taxon>
        <taxon>Tracheophyta</taxon>
        <taxon>Spermatophyta</taxon>
        <taxon>Magnoliopsida</taxon>
        <taxon>eudicotyledons</taxon>
        <taxon>Gunneridae</taxon>
        <taxon>Pentapetalae</taxon>
        <taxon>rosids</taxon>
        <taxon>fabids</taxon>
        <taxon>Fabales</taxon>
        <taxon>Fabaceae</taxon>
        <taxon>Papilionoideae</taxon>
        <taxon>50 kb inversion clade</taxon>
        <taxon>NPAAA clade</taxon>
        <taxon>Hologalegina</taxon>
        <taxon>IRL clade</taxon>
        <taxon>Trifolieae</taxon>
        <taxon>Trifolium</taxon>
    </lineage>
</organism>
<feature type="region of interest" description="Disordered" evidence="1">
    <location>
        <begin position="1"/>
        <end position="58"/>
    </location>
</feature>
<protein>
    <recommendedName>
        <fullName evidence="2">Putative plant transposon protein domain-containing protein</fullName>
    </recommendedName>
</protein>
<evidence type="ECO:0000313" key="3">
    <source>
        <dbReference type="EMBL" id="GAU43997.1"/>
    </source>
</evidence>
<feature type="region of interest" description="Disordered" evidence="1">
    <location>
        <begin position="718"/>
        <end position="746"/>
    </location>
</feature>
<feature type="compositionally biased region" description="Polar residues" evidence="1">
    <location>
        <begin position="44"/>
        <end position="53"/>
    </location>
</feature>
<dbReference type="Proteomes" id="UP000242715">
    <property type="component" value="Unassembled WGS sequence"/>
</dbReference>
<feature type="compositionally biased region" description="Polar residues" evidence="1">
    <location>
        <begin position="734"/>
        <end position="746"/>
    </location>
</feature>
<dbReference type="InterPro" id="IPR046796">
    <property type="entry name" value="Transposase_32_dom"/>
</dbReference>
<feature type="region of interest" description="Disordered" evidence="1">
    <location>
        <begin position="130"/>
        <end position="172"/>
    </location>
</feature>
<feature type="domain" description="Putative plant transposon protein" evidence="2">
    <location>
        <begin position="285"/>
        <end position="463"/>
    </location>
</feature>
<proteinExistence type="predicted"/>
<dbReference type="OrthoDB" id="848707at2759"/>
<dbReference type="AlphaFoldDB" id="A0A2Z6PHN5"/>
<dbReference type="EMBL" id="DF974007">
    <property type="protein sequence ID" value="GAU43997.1"/>
    <property type="molecule type" value="Genomic_DNA"/>
</dbReference>
<sequence length="746" mass="83808">MARVKEAARKFLHDKNASSSSASQSPKRSPSPPSPPSPIHHSGNKSSSETYFKSLSDHGNDFEINSSLSAQTKPVDHVQNASNTVHGTVEIEHAKQSPIRILDIGQIYVGTIPISCQPLDIQPLNVEHPPQVETQKTKPSPVSKNTKKSKKSKSVDSSKFRRSNRIASGCSRKPAIDTNVYTITDEDSENTQSDSPPKSAPNVKTYSRRTFSSKSLPKTSQSSGPSSEEDILVKNLKKPIPLINQQSLESFEKFSKRKPVLPGRVFNFNDLINTDHDVTKYTNPLGWTKLFNIKETHYPSLISAFYFNVVVLSQKDQIVSDLKGIKVRVTEDLLGKLLEIPTDGNKVYGINWYSKLGVERISFMKQIFEPGTILTKDPPSSKLRHEFKMIHNMCLHSIFPRKGSKDKVTHNDMMIMYHMSQQIKLNPPYVLIQHMINTIENENKKVTLPYGMFLTRVFREFKVSFEGEEDKNTSTTFTTKNIDRMKRAEDFPSEDHGQKRKREIFEQNANLDLLAEVVTTQEDRLENILPASVPCAKGKEVMSEGNPTIPHTFVSFEFDAVIGEKLNDTVNKFTSVLLDENIPCDNPVNTSLFTPLITSPHKSLESFHTSEFLRDLIGTPPPEFPKMPQPIFTDAGPSLPSFPQNFASLGSFCTNSYTNSAHPNSEAVPPFDSRSLKNMAKMYDIMDTMYSYMKLEFSTFRTWMVDEFCPTMKVNPLPQVTSPPLPEAPKFDAASSSDNSSPTVPQ</sequence>
<gene>
    <name evidence="3" type="ORF">TSUD_91760</name>
</gene>
<feature type="compositionally biased region" description="Polar residues" evidence="1">
    <location>
        <begin position="190"/>
        <end position="210"/>
    </location>
</feature>
<evidence type="ECO:0000313" key="4">
    <source>
        <dbReference type="Proteomes" id="UP000242715"/>
    </source>
</evidence>
<dbReference type="Pfam" id="PF20167">
    <property type="entry name" value="Transposase_32"/>
    <property type="match status" value="1"/>
</dbReference>
<feature type="compositionally biased region" description="Basic and acidic residues" evidence="1">
    <location>
        <begin position="1"/>
        <end position="16"/>
    </location>
</feature>
<feature type="compositionally biased region" description="Pro residues" evidence="1">
    <location>
        <begin position="29"/>
        <end position="38"/>
    </location>
</feature>
<feature type="compositionally biased region" description="Low complexity" evidence="1">
    <location>
        <begin position="18"/>
        <end position="28"/>
    </location>
</feature>